<feature type="region of interest" description="Disordered" evidence="1">
    <location>
        <begin position="62"/>
        <end position="139"/>
    </location>
</feature>
<dbReference type="EMBL" id="GBEZ01009997">
    <property type="protein sequence ID" value="JAC75640.1"/>
    <property type="molecule type" value="Transcribed_RNA"/>
</dbReference>
<feature type="compositionally biased region" description="Gly residues" evidence="1">
    <location>
        <begin position="9"/>
        <end position="18"/>
    </location>
</feature>
<name>A0A061RYC2_9CHLO</name>
<proteinExistence type="predicted"/>
<organism evidence="2">
    <name type="scientific">Tetraselmis sp. GSL018</name>
    <dbReference type="NCBI Taxonomy" id="582737"/>
    <lineage>
        <taxon>Eukaryota</taxon>
        <taxon>Viridiplantae</taxon>
        <taxon>Chlorophyta</taxon>
        <taxon>core chlorophytes</taxon>
        <taxon>Chlorodendrophyceae</taxon>
        <taxon>Chlorodendrales</taxon>
        <taxon>Chlorodendraceae</taxon>
        <taxon>Tetraselmis</taxon>
    </lineage>
</organism>
<evidence type="ECO:0000313" key="2">
    <source>
        <dbReference type="EMBL" id="JAC75640.1"/>
    </source>
</evidence>
<reference evidence="2" key="1">
    <citation type="submission" date="2014-05" db="EMBL/GenBank/DDBJ databases">
        <title>The transcriptome of the halophilic microalga Tetraselmis sp. GSL018 isolated from the Great Salt Lake, Utah.</title>
        <authorList>
            <person name="Jinkerson R.E."/>
            <person name="D'Adamo S."/>
            <person name="Posewitz M.C."/>
        </authorList>
    </citation>
    <scope>NUCLEOTIDE SEQUENCE</scope>
    <source>
        <strain evidence="2">GSL018</strain>
    </source>
</reference>
<feature type="compositionally biased region" description="Low complexity" evidence="1">
    <location>
        <begin position="20"/>
        <end position="34"/>
    </location>
</feature>
<evidence type="ECO:0000256" key="1">
    <source>
        <dbReference type="SAM" id="MobiDB-lite"/>
    </source>
</evidence>
<protein>
    <submittedName>
        <fullName evidence="2">Uncharacterized protein</fullName>
    </submittedName>
</protein>
<feature type="compositionally biased region" description="Low complexity" evidence="1">
    <location>
        <begin position="74"/>
        <end position="83"/>
    </location>
</feature>
<feature type="region of interest" description="Disordered" evidence="1">
    <location>
        <begin position="1"/>
        <end position="34"/>
    </location>
</feature>
<sequence length="139" mass="13106">APAARLGHRPGGGIGPGGVPAPAAAPSRRPAGVVPDRVPAAAHAAGGELRAALPAGVPPARGLGWGCRGRGPHGRQPGGPHQRAQQREVGDGAGAAQGLPPGLAAQPAGAPGAAAAAPAAAALGGCQQRPEPAQRPVPS</sequence>
<feature type="non-terminal residue" evidence="2">
    <location>
        <position position="1"/>
    </location>
</feature>
<feature type="compositionally biased region" description="Low complexity" evidence="1">
    <location>
        <begin position="94"/>
        <end position="125"/>
    </location>
</feature>
<dbReference type="AlphaFoldDB" id="A0A061RYC2"/>
<accession>A0A061RYC2</accession>
<feature type="non-terminal residue" evidence="2">
    <location>
        <position position="139"/>
    </location>
</feature>
<gene>
    <name evidence="2" type="ORF">TSPGSL018_22473</name>
</gene>